<feature type="domain" description="Mycothiol-dependent maleylpyruvate isomerase metal-binding" evidence="1">
    <location>
        <begin position="13"/>
        <end position="131"/>
    </location>
</feature>
<evidence type="ECO:0000313" key="2">
    <source>
        <dbReference type="EMBL" id="OAK54200.1"/>
    </source>
</evidence>
<dbReference type="AlphaFoldDB" id="A0A177YFV7"/>
<dbReference type="GO" id="GO:0046872">
    <property type="term" value="F:metal ion binding"/>
    <property type="evidence" value="ECO:0007669"/>
    <property type="project" value="InterPro"/>
</dbReference>
<evidence type="ECO:0000313" key="3">
    <source>
        <dbReference type="Proteomes" id="UP000077519"/>
    </source>
</evidence>
<dbReference type="InterPro" id="IPR017520">
    <property type="entry name" value="CHP03086"/>
</dbReference>
<keyword evidence="3" id="KW-1185">Reference proteome</keyword>
<comment type="caution">
    <text evidence="2">The sequence shown here is derived from an EMBL/GenBank/DDBJ whole genome shotgun (WGS) entry which is preliminary data.</text>
</comment>
<dbReference type="InterPro" id="IPR034660">
    <property type="entry name" value="DinB/YfiT-like"/>
</dbReference>
<reference evidence="2 3" key="1">
    <citation type="submission" date="2016-03" db="EMBL/GenBank/DDBJ databases">
        <title>Genome sequence of Rhodococcus kyotonensis KB10.</title>
        <authorList>
            <person name="Jeong H."/>
            <person name="Hong C.E."/>
            <person name="Jo S.H."/>
            <person name="Park J.M."/>
        </authorList>
    </citation>
    <scope>NUCLEOTIDE SEQUENCE [LARGE SCALE GENOMIC DNA]</scope>
    <source>
        <strain evidence="2 3">KB10</strain>
    </source>
</reference>
<dbReference type="InterPro" id="IPR017517">
    <property type="entry name" value="Maleyloyr_isom"/>
</dbReference>
<accession>A0A177YFV7</accession>
<proteinExistence type="predicted"/>
<protein>
    <submittedName>
        <fullName evidence="2">TIGR03086 family protein</fullName>
    </submittedName>
</protein>
<dbReference type="Pfam" id="PF11716">
    <property type="entry name" value="MDMPI_N"/>
    <property type="match status" value="1"/>
</dbReference>
<organism evidence="2 3">
    <name type="scientific">Rhodococcoides kyotonense</name>
    <dbReference type="NCBI Taxonomy" id="398843"/>
    <lineage>
        <taxon>Bacteria</taxon>
        <taxon>Bacillati</taxon>
        <taxon>Actinomycetota</taxon>
        <taxon>Actinomycetes</taxon>
        <taxon>Mycobacteriales</taxon>
        <taxon>Nocardiaceae</taxon>
        <taxon>Rhodococcoides</taxon>
    </lineage>
</organism>
<name>A0A177YFV7_9NOCA</name>
<dbReference type="SUPFAM" id="SSF109854">
    <property type="entry name" value="DinB/YfiT-like putative metalloenzymes"/>
    <property type="match status" value="1"/>
</dbReference>
<dbReference type="NCBIfam" id="TIGR03086">
    <property type="entry name" value="TIGR03086 family metal-binding protein"/>
    <property type="match status" value="1"/>
</dbReference>
<sequence>MTDIALDPRPLYRDALAWVADLMEATRDDQMTLPTPCPDFDVRALLGHQIAGVRRARTMALGGDPTTVPVVLTGFDDATAAYREEARLALEAWAGENTLDMTVTAPWGTVPGRAAVWAYINETLVHGWDLAVSTGRPSEAEPRLVEPVLAAAARAIPAEPRDVMPFDEVVEPAADAGPTERLVNWSGRVSAPWLGAASR</sequence>
<gene>
    <name evidence="2" type="ORF">A3K89_01845</name>
</gene>
<dbReference type="InterPro" id="IPR024344">
    <property type="entry name" value="MDMPI_metal-binding"/>
</dbReference>
<evidence type="ECO:0000259" key="1">
    <source>
        <dbReference type="Pfam" id="PF11716"/>
    </source>
</evidence>
<dbReference type="Proteomes" id="UP000077519">
    <property type="component" value="Unassembled WGS sequence"/>
</dbReference>
<dbReference type="RefSeq" id="WP_068424103.1">
    <property type="nucleotide sequence ID" value="NZ_LVHI01000012.1"/>
</dbReference>
<dbReference type="Gene3D" id="1.20.120.450">
    <property type="entry name" value="dinb family like domain"/>
    <property type="match status" value="1"/>
</dbReference>
<dbReference type="NCBIfam" id="TIGR03083">
    <property type="entry name" value="maleylpyruvate isomerase family mycothiol-dependent enzyme"/>
    <property type="match status" value="1"/>
</dbReference>
<dbReference type="EMBL" id="LVHI01000012">
    <property type="protein sequence ID" value="OAK54200.1"/>
    <property type="molecule type" value="Genomic_DNA"/>
</dbReference>